<evidence type="ECO:0000256" key="3">
    <source>
        <dbReference type="ARBA" id="ARBA00022553"/>
    </source>
</evidence>
<dbReference type="SUPFAM" id="SSF47384">
    <property type="entry name" value="Homodimeric domain of signal transducing histidine kinase"/>
    <property type="match status" value="1"/>
</dbReference>
<dbReference type="SUPFAM" id="SSF55874">
    <property type="entry name" value="ATPase domain of HSP90 chaperone/DNA topoisomerase II/histidine kinase"/>
    <property type="match status" value="1"/>
</dbReference>
<dbReference type="Pfam" id="PF08448">
    <property type="entry name" value="PAS_4"/>
    <property type="match status" value="1"/>
</dbReference>
<dbReference type="InterPro" id="IPR003018">
    <property type="entry name" value="GAF"/>
</dbReference>
<dbReference type="InterPro" id="IPR029016">
    <property type="entry name" value="GAF-like_dom_sf"/>
</dbReference>
<dbReference type="Gene3D" id="3.30.450.20">
    <property type="entry name" value="PAS domain"/>
    <property type="match status" value="2"/>
</dbReference>
<proteinExistence type="predicted"/>
<dbReference type="SMART" id="SM00387">
    <property type="entry name" value="HATPase_c"/>
    <property type="match status" value="1"/>
</dbReference>
<dbReference type="AlphaFoldDB" id="A0A1H9ZL66"/>
<dbReference type="InterPro" id="IPR003594">
    <property type="entry name" value="HATPase_dom"/>
</dbReference>
<dbReference type="PANTHER" id="PTHR43065:SF50">
    <property type="entry name" value="HISTIDINE KINASE"/>
    <property type="match status" value="1"/>
</dbReference>
<dbReference type="PRINTS" id="PR00344">
    <property type="entry name" value="BCTRLSENSOR"/>
</dbReference>
<dbReference type="InterPro" id="IPR013656">
    <property type="entry name" value="PAS_4"/>
</dbReference>
<evidence type="ECO:0000256" key="1">
    <source>
        <dbReference type="ARBA" id="ARBA00000085"/>
    </source>
</evidence>
<dbReference type="CDD" id="cd00130">
    <property type="entry name" value="PAS"/>
    <property type="match status" value="2"/>
</dbReference>
<keyword evidence="3" id="KW-0597">Phosphoprotein</keyword>
<dbReference type="SMART" id="SM00065">
    <property type="entry name" value="GAF"/>
    <property type="match status" value="1"/>
</dbReference>
<dbReference type="EC" id="2.7.13.3" evidence="2"/>
<dbReference type="SMART" id="SM00091">
    <property type="entry name" value="PAS"/>
    <property type="match status" value="2"/>
</dbReference>
<dbReference type="InterPro" id="IPR036097">
    <property type="entry name" value="HisK_dim/P_sf"/>
</dbReference>
<dbReference type="EMBL" id="FOIJ01000001">
    <property type="protein sequence ID" value="SES82353.1"/>
    <property type="molecule type" value="Genomic_DNA"/>
</dbReference>
<accession>A0A1H9ZL66</accession>
<sequence>MRILLVTSGAYAELVGEMTRLGHHVRVEPDRLAAARRLSTEDVDVLGVEASQLLRDEQWLEPLRTSASPGVLILGLAPTLDDAVLAPLLTAGVDEFLVAPFPPVEVRGRLALLAHRRAAFARQQALGLSSRNELSRLADVIQIQSDILGVGLDLHRVTERICEQARALCGAEGSAVGRLEGDAVNYHVTFGSMAPFRGTRLLANKSLTGFSLLQSEVTLCGDTETDARVDRETTRRLGIRSMITVPLKAGGRVGGVLNIVSSRPHAFGEQSRRALELLAVMLGSAMANAAEYEAKQKLVAEHSAALSALQDTLRMFTSFMDNSPALAFVKDAEGRRVWANEPYRRFYGLDMEALHHVRDEELMPPAMAQRMRQQDLEVLQTGRSSVTEAMIPGRDGTESHWITYRFLLKDNEGQTMLAHAALDITEHTRAEVALRNSEESFRSLIERSPEAIFVHRGGPLVYVNPSALVFLKQPASRVEGASLLDFVHPEDRALAQAMLGPPGRALAGARELRFLSANGRVLTAEVSCLSLSFLGQPATVISARDLTERRQMQTRLVLSDRLVAMGTLAAGVAHEINNPLAFVVSNLSFMASELQAVARELPPGRVAELEEVLREASMGTTRMRQIVGDLKMLSRADDEARTPVNLQHVIESALTIARAELRPRARVVRDYADVALVEGSEGRFAQVFLNLFINAAQAIPMGQPESHEIRVTLRAAAEHVIAEVKDTGAGIPSELRARIFDPFFTTKPVGEGTGLGLFVCQGIVTRFGGEISVDSEVGHGTTFRLIFPAVKGAREQPPQSALSERPSFVPSA</sequence>
<feature type="domain" description="PAS" evidence="5">
    <location>
        <begin position="437"/>
        <end position="499"/>
    </location>
</feature>
<evidence type="ECO:0000256" key="2">
    <source>
        <dbReference type="ARBA" id="ARBA00012438"/>
    </source>
</evidence>
<dbReference type="Gene3D" id="3.30.565.10">
    <property type="entry name" value="Histidine kinase-like ATPase, C-terminal domain"/>
    <property type="match status" value="1"/>
</dbReference>
<dbReference type="InterPro" id="IPR003661">
    <property type="entry name" value="HisK_dim/P_dom"/>
</dbReference>
<evidence type="ECO:0000259" key="4">
    <source>
        <dbReference type="PROSITE" id="PS50109"/>
    </source>
</evidence>
<dbReference type="InterPro" id="IPR036890">
    <property type="entry name" value="HATPase_C_sf"/>
</dbReference>
<evidence type="ECO:0000313" key="6">
    <source>
        <dbReference type="EMBL" id="SES82353.1"/>
    </source>
</evidence>
<evidence type="ECO:0000313" key="7">
    <source>
        <dbReference type="Proteomes" id="UP000199181"/>
    </source>
</evidence>
<dbReference type="InterPro" id="IPR005467">
    <property type="entry name" value="His_kinase_dom"/>
</dbReference>
<dbReference type="PROSITE" id="PS50112">
    <property type="entry name" value="PAS"/>
    <property type="match status" value="1"/>
</dbReference>
<dbReference type="SMART" id="SM00388">
    <property type="entry name" value="HisKA"/>
    <property type="match status" value="1"/>
</dbReference>
<evidence type="ECO:0000259" key="5">
    <source>
        <dbReference type="PROSITE" id="PS50112"/>
    </source>
</evidence>
<dbReference type="Gene3D" id="1.10.287.130">
    <property type="match status" value="1"/>
</dbReference>
<dbReference type="InterPro" id="IPR000014">
    <property type="entry name" value="PAS"/>
</dbReference>
<name>A0A1H9ZL66_9BACT</name>
<dbReference type="Pfam" id="PF13185">
    <property type="entry name" value="GAF_2"/>
    <property type="match status" value="1"/>
</dbReference>
<dbReference type="InterPro" id="IPR035965">
    <property type="entry name" value="PAS-like_dom_sf"/>
</dbReference>
<dbReference type="Pfam" id="PF00512">
    <property type="entry name" value="HisKA"/>
    <property type="match status" value="1"/>
</dbReference>
<gene>
    <name evidence="6" type="ORF">SAMN05443639_101346</name>
</gene>
<dbReference type="InterPro" id="IPR004358">
    <property type="entry name" value="Sig_transdc_His_kin-like_C"/>
</dbReference>
<feature type="domain" description="Histidine kinase" evidence="4">
    <location>
        <begin position="571"/>
        <end position="791"/>
    </location>
</feature>
<comment type="catalytic activity">
    <reaction evidence="1">
        <text>ATP + protein L-histidine = ADP + protein N-phospho-L-histidine.</text>
        <dbReference type="EC" id="2.7.13.3"/>
    </reaction>
</comment>
<dbReference type="Pfam" id="PF02518">
    <property type="entry name" value="HATPase_c"/>
    <property type="match status" value="1"/>
</dbReference>
<dbReference type="PROSITE" id="PS50109">
    <property type="entry name" value="HIS_KIN"/>
    <property type="match status" value="1"/>
</dbReference>
<dbReference type="Pfam" id="PF13188">
    <property type="entry name" value="PAS_8"/>
    <property type="match status" value="1"/>
</dbReference>
<protein>
    <recommendedName>
        <fullName evidence="2">histidine kinase</fullName>
        <ecNumber evidence="2">2.7.13.3</ecNumber>
    </recommendedName>
</protein>
<organism evidence="6 7">
    <name type="scientific">Stigmatella erecta</name>
    <dbReference type="NCBI Taxonomy" id="83460"/>
    <lineage>
        <taxon>Bacteria</taxon>
        <taxon>Pseudomonadati</taxon>
        <taxon>Myxococcota</taxon>
        <taxon>Myxococcia</taxon>
        <taxon>Myxococcales</taxon>
        <taxon>Cystobacterineae</taxon>
        <taxon>Archangiaceae</taxon>
        <taxon>Stigmatella</taxon>
    </lineage>
</organism>
<reference evidence="7" key="1">
    <citation type="submission" date="2016-10" db="EMBL/GenBank/DDBJ databases">
        <authorList>
            <person name="Varghese N."/>
            <person name="Submissions S."/>
        </authorList>
    </citation>
    <scope>NUCLEOTIDE SEQUENCE [LARGE SCALE GENOMIC DNA]</scope>
    <source>
        <strain evidence="7">DSM 16858</strain>
    </source>
</reference>
<dbReference type="SUPFAM" id="SSF55785">
    <property type="entry name" value="PYP-like sensor domain (PAS domain)"/>
    <property type="match status" value="2"/>
</dbReference>
<dbReference type="CDD" id="cd00082">
    <property type="entry name" value="HisKA"/>
    <property type="match status" value="1"/>
</dbReference>
<dbReference type="SUPFAM" id="SSF55781">
    <property type="entry name" value="GAF domain-like"/>
    <property type="match status" value="1"/>
</dbReference>
<dbReference type="PANTHER" id="PTHR43065">
    <property type="entry name" value="SENSOR HISTIDINE KINASE"/>
    <property type="match status" value="1"/>
</dbReference>
<dbReference type="GO" id="GO:0000155">
    <property type="term" value="F:phosphorelay sensor kinase activity"/>
    <property type="evidence" value="ECO:0007669"/>
    <property type="project" value="InterPro"/>
</dbReference>
<dbReference type="RefSeq" id="WP_093515250.1">
    <property type="nucleotide sequence ID" value="NZ_FOIJ01000001.1"/>
</dbReference>
<keyword evidence="7" id="KW-1185">Reference proteome</keyword>
<dbReference type="Proteomes" id="UP000199181">
    <property type="component" value="Unassembled WGS sequence"/>
</dbReference>
<dbReference type="NCBIfam" id="TIGR00229">
    <property type="entry name" value="sensory_box"/>
    <property type="match status" value="2"/>
</dbReference>
<dbReference type="Gene3D" id="3.30.450.40">
    <property type="match status" value="1"/>
</dbReference>